<dbReference type="RefSeq" id="WP_242404693.1">
    <property type="nucleotide sequence ID" value="NZ_BCTH01000064.1"/>
</dbReference>
<sequence length="113" mass="11282">MHGSFQSARLLKALQDAMNAGQAARKSSFCQPGKLEKLTGANCGFSAAAASGLTAGSAGFDGVGLTGGVAGNTGAGGNGVLVQAASESATTVNETSRLLRVNNIRNRYVGINH</sequence>
<dbReference type="STRING" id="1349767.GJA_4690"/>
<evidence type="ECO:0000313" key="2">
    <source>
        <dbReference type="Proteomes" id="UP000027604"/>
    </source>
</evidence>
<accession>W0VBN1</accession>
<reference evidence="1 2" key="1">
    <citation type="journal article" date="2015" name="Genome Announc.">
        <title>Genome Sequence of Mushroom Soft-Rot Pathogen Janthinobacterium agaricidamnosum.</title>
        <authorList>
            <person name="Graupner K."/>
            <person name="Lackner G."/>
            <person name="Hertweck C."/>
        </authorList>
    </citation>
    <scope>NUCLEOTIDE SEQUENCE [LARGE SCALE GENOMIC DNA]</scope>
    <source>
        <strain evidence="2">NBRC 102515 / DSM 9628</strain>
    </source>
</reference>
<protein>
    <submittedName>
        <fullName evidence="1">Uncharacterized protein</fullName>
    </submittedName>
</protein>
<dbReference type="HOGENOM" id="CLU_2130097_0_0_4"/>
<dbReference type="KEGG" id="jag:GJA_4690"/>
<keyword evidence="2" id="KW-1185">Reference proteome</keyword>
<dbReference type="AlphaFoldDB" id="W0VBN1"/>
<name>W0VBN1_9BURK</name>
<gene>
    <name evidence="1" type="ORF">GJA_4690</name>
</gene>
<evidence type="ECO:0000313" key="1">
    <source>
        <dbReference type="EMBL" id="CDG85296.1"/>
    </source>
</evidence>
<organism evidence="1 2">
    <name type="scientific">Janthinobacterium agaricidamnosum NBRC 102515 = DSM 9628</name>
    <dbReference type="NCBI Taxonomy" id="1349767"/>
    <lineage>
        <taxon>Bacteria</taxon>
        <taxon>Pseudomonadati</taxon>
        <taxon>Pseudomonadota</taxon>
        <taxon>Betaproteobacteria</taxon>
        <taxon>Burkholderiales</taxon>
        <taxon>Oxalobacteraceae</taxon>
        <taxon>Janthinobacterium</taxon>
    </lineage>
</organism>
<dbReference type="EMBL" id="HG322949">
    <property type="protein sequence ID" value="CDG85296.1"/>
    <property type="molecule type" value="Genomic_DNA"/>
</dbReference>
<proteinExistence type="predicted"/>
<dbReference type="Proteomes" id="UP000027604">
    <property type="component" value="Chromosome I"/>
</dbReference>